<keyword evidence="1" id="KW-0378">Hydrolase</keyword>
<dbReference type="InterPro" id="IPR023214">
    <property type="entry name" value="HAD_sf"/>
</dbReference>
<dbReference type="GO" id="GO:0016787">
    <property type="term" value="F:hydrolase activity"/>
    <property type="evidence" value="ECO:0007669"/>
    <property type="project" value="UniProtKB-KW"/>
</dbReference>
<dbReference type="InterPro" id="IPR036412">
    <property type="entry name" value="HAD-like_sf"/>
</dbReference>
<dbReference type="NCBIfam" id="TIGR01459">
    <property type="entry name" value="HAD-SF-IIA-hyp4"/>
    <property type="match status" value="1"/>
</dbReference>
<name>A0ABY8BMK8_AFICR</name>
<keyword evidence="2" id="KW-1185">Reference proteome</keyword>
<evidence type="ECO:0000313" key="1">
    <source>
        <dbReference type="EMBL" id="WEF51193.1"/>
    </source>
</evidence>
<accession>A0ABY8BMK8</accession>
<dbReference type="NCBIfam" id="TIGR01460">
    <property type="entry name" value="HAD-SF-IIA"/>
    <property type="match status" value="1"/>
</dbReference>
<dbReference type="InterPro" id="IPR006356">
    <property type="entry name" value="HAD-SF_hydro_IIA_hyp3"/>
</dbReference>
<dbReference type="InterPro" id="IPR006357">
    <property type="entry name" value="HAD-SF_hydro_IIA"/>
</dbReference>
<dbReference type="PANTHER" id="PTHR19288">
    <property type="entry name" value="4-NITROPHENYLPHOSPHATASE-RELATED"/>
    <property type="match status" value="1"/>
</dbReference>
<dbReference type="Pfam" id="PF13344">
    <property type="entry name" value="Hydrolase_6"/>
    <property type="match status" value="1"/>
</dbReference>
<proteinExistence type="predicted"/>
<dbReference type="Gene3D" id="3.40.50.1000">
    <property type="entry name" value="HAD superfamily/HAD-like"/>
    <property type="match status" value="2"/>
</dbReference>
<sequence>MMSPLRFTPHLRDLVHDTDVLISDIWGVVHNGVAAFPDACGALQTFRKQGGIVVMLTNSPRPTPAVQEQLRELRVPDDCYDDIVTSGDLTRHYIAARPGEPLYQIGPDRDGPTFDGLDVSFAPLERADYIVCTGLFDDETETAEDYREMLLKALSRRLPMICANPDIIVERGHKIIYCAGAVAELYREIGGDVTFYGKPHLPAYHRAFELAAARRGAPTPLNRMLAIGDSVRTDLAGANNAGIACVFVTRGIHSADFTEAHEIDAAAAQRLFGGTRPPFVLMRDLRW</sequence>
<dbReference type="EMBL" id="CP113162">
    <property type="protein sequence ID" value="WEF51193.1"/>
    <property type="molecule type" value="Genomic_DNA"/>
</dbReference>
<dbReference type="Pfam" id="PF13242">
    <property type="entry name" value="Hydrolase_like"/>
    <property type="match status" value="1"/>
</dbReference>
<dbReference type="PANTHER" id="PTHR19288:SF90">
    <property type="entry name" value="OS08G0542600 PROTEIN"/>
    <property type="match status" value="1"/>
</dbReference>
<evidence type="ECO:0000313" key="2">
    <source>
        <dbReference type="Proteomes" id="UP001213907"/>
    </source>
</evidence>
<dbReference type="CDD" id="cd07525">
    <property type="entry name" value="HAD_like"/>
    <property type="match status" value="1"/>
</dbReference>
<protein>
    <submittedName>
        <fullName evidence="1">TIGR01459 family HAD-type hydrolase</fullName>
    </submittedName>
</protein>
<reference evidence="1 2" key="1">
    <citation type="submission" date="2022-11" db="EMBL/GenBank/DDBJ databases">
        <authorList>
            <person name="Siebert D."/>
            <person name="Busche T."/>
            <person name="Saydam E."/>
            <person name="Kalinowski J."/>
            <person name="Ruckert C."/>
            <person name="Blombach B."/>
        </authorList>
    </citation>
    <scope>NUCLEOTIDE SEQUENCE [LARGE SCALE GENOMIC DNA]</scope>
    <source>
        <strain evidence="1 2">DSM 1083</strain>
    </source>
</reference>
<dbReference type="Proteomes" id="UP001213907">
    <property type="component" value="Chromosome"/>
</dbReference>
<organism evidence="1 2">
    <name type="scientific">Afipia carboxydohydrogena</name>
    <name type="common">Pseudomonas carboxydohydrogena</name>
    <dbReference type="NCBI Taxonomy" id="290"/>
    <lineage>
        <taxon>Bacteria</taxon>
        <taxon>Pseudomonadati</taxon>
        <taxon>Pseudomonadota</taxon>
        <taxon>Alphaproteobacteria</taxon>
        <taxon>Hyphomicrobiales</taxon>
        <taxon>Nitrobacteraceae</taxon>
        <taxon>Afipia</taxon>
    </lineage>
</organism>
<dbReference type="SUPFAM" id="SSF56784">
    <property type="entry name" value="HAD-like"/>
    <property type="match status" value="1"/>
</dbReference>
<gene>
    <name evidence="1" type="ORF">AFIC_002766</name>
</gene>